<gene>
    <name evidence="2" type="ORF">MOC_0495</name>
</gene>
<name>A0A089NNZ8_9HYPH</name>
<dbReference type="EMBL" id="CP003811">
    <property type="protein sequence ID" value="AIQ88250.1"/>
    <property type="molecule type" value="Genomic_DNA"/>
</dbReference>
<evidence type="ECO:0000313" key="3">
    <source>
        <dbReference type="Proteomes" id="UP000029492"/>
    </source>
</evidence>
<evidence type="ECO:0000256" key="1">
    <source>
        <dbReference type="SAM" id="MobiDB-lite"/>
    </source>
</evidence>
<accession>A0A089NNZ8</accession>
<dbReference type="Proteomes" id="UP000029492">
    <property type="component" value="Chromosome"/>
</dbReference>
<evidence type="ECO:0000313" key="2">
    <source>
        <dbReference type="EMBL" id="AIQ88250.1"/>
    </source>
</evidence>
<keyword evidence="3" id="KW-1185">Reference proteome</keyword>
<protein>
    <submittedName>
        <fullName evidence="2">Protein of unassigned function</fullName>
    </submittedName>
</protein>
<dbReference type="KEGG" id="mor:MOC_0495"/>
<sequence>MRDHPPADTERPGNRRRASSITSRVAYRLGWAAPQLFGVHPEHGVLRVT</sequence>
<reference evidence="2 3" key="1">
    <citation type="journal article" date="2014" name="PLoS ONE">
        <title>Genome Information of Methylobacterium oryzae, a Plant-Probiotic Methylotroph in the Phyllosphere.</title>
        <authorList>
            <person name="Kwak M.J."/>
            <person name="Jeong H."/>
            <person name="Madhaiyan M."/>
            <person name="Lee Y."/>
            <person name="Sa T.M."/>
            <person name="Oh T.K."/>
            <person name="Kim J.F."/>
        </authorList>
    </citation>
    <scope>NUCLEOTIDE SEQUENCE [LARGE SCALE GENOMIC DNA]</scope>
    <source>
        <strain evidence="2 3">CBMB20</strain>
    </source>
</reference>
<dbReference type="STRING" id="693986.MOC_0495"/>
<organism evidence="2 3">
    <name type="scientific">Methylobacterium oryzae CBMB20</name>
    <dbReference type="NCBI Taxonomy" id="693986"/>
    <lineage>
        <taxon>Bacteria</taxon>
        <taxon>Pseudomonadati</taxon>
        <taxon>Pseudomonadota</taxon>
        <taxon>Alphaproteobacteria</taxon>
        <taxon>Hyphomicrobiales</taxon>
        <taxon>Methylobacteriaceae</taxon>
        <taxon>Methylobacterium</taxon>
    </lineage>
</organism>
<feature type="compositionally biased region" description="Basic and acidic residues" evidence="1">
    <location>
        <begin position="1"/>
        <end position="13"/>
    </location>
</feature>
<proteinExistence type="predicted"/>
<feature type="region of interest" description="Disordered" evidence="1">
    <location>
        <begin position="1"/>
        <end position="20"/>
    </location>
</feature>
<dbReference type="HOGENOM" id="CLU_3137604_0_0_5"/>
<dbReference type="AlphaFoldDB" id="A0A089NNZ8"/>